<dbReference type="PROSITE" id="PS50144">
    <property type="entry name" value="MATH"/>
    <property type="match status" value="2"/>
</dbReference>
<evidence type="ECO:0000259" key="2">
    <source>
        <dbReference type="PROSITE" id="PS50144"/>
    </source>
</evidence>
<organism evidence="3 4">
    <name type="scientific">Morella rubra</name>
    <name type="common">Chinese bayberry</name>
    <dbReference type="NCBI Taxonomy" id="262757"/>
    <lineage>
        <taxon>Eukaryota</taxon>
        <taxon>Viridiplantae</taxon>
        <taxon>Streptophyta</taxon>
        <taxon>Embryophyta</taxon>
        <taxon>Tracheophyta</taxon>
        <taxon>Spermatophyta</taxon>
        <taxon>Magnoliopsida</taxon>
        <taxon>eudicotyledons</taxon>
        <taxon>Gunneridae</taxon>
        <taxon>Pentapetalae</taxon>
        <taxon>rosids</taxon>
        <taxon>fabids</taxon>
        <taxon>Fagales</taxon>
        <taxon>Myricaceae</taxon>
        <taxon>Morella</taxon>
    </lineage>
</organism>
<evidence type="ECO:0000313" key="3">
    <source>
        <dbReference type="EMBL" id="KAB1215728.1"/>
    </source>
</evidence>
<accession>A0A6A1VW08</accession>
<evidence type="ECO:0000256" key="1">
    <source>
        <dbReference type="SAM" id="Coils"/>
    </source>
</evidence>
<dbReference type="PANTHER" id="PTHR46162">
    <property type="entry name" value="TRAF-LIKE FAMILY PROTEIN"/>
    <property type="match status" value="1"/>
</dbReference>
<feature type="coiled-coil region" evidence="1">
    <location>
        <begin position="288"/>
        <end position="365"/>
    </location>
</feature>
<dbReference type="SUPFAM" id="SSF49599">
    <property type="entry name" value="TRAF domain-like"/>
    <property type="match status" value="2"/>
</dbReference>
<feature type="domain" description="MATH" evidence="2">
    <location>
        <begin position="1"/>
        <end position="127"/>
    </location>
</feature>
<dbReference type="InterPro" id="IPR002083">
    <property type="entry name" value="MATH/TRAF_dom"/>
</dbReference>
<sequence length="399" mass="46424">MLKIFPGDTEPKYDSDVFECDGYKWRLSFYPRWRKDCNGKGSISLYLVISETDSLPLGWEVNAVFRLFVLDQIRGEYSTLQDANGEVRLFHAMKTEWGFARFLTLRTFGDALNGYLVDDSCVFGAEVFVIKCTGEGECLSSLSSPITSSSTWEIEKFSTLSEEYLMKELRVGDRQWELKLYPGHVSTDDGKSYVGFDLSVSDWEASPPKGKLYAKYTLRIRDGRTNGQHEEIAECGWFSPLTKGYSFAKFMLLVVLRDPSRSLLLNDTLVVDTNIEILSVVKKELPSISALSDLARKLEEANSKIEAMTIARQKEYKELTSKQAELEALLLQLQELQKAQMRAPQNEQVQKREQLREETTKMERRMTEMERWMWMEMERQMMERRTRTEMERRMTEMER</sequence>
<feature type="domain" description="MATH" evidence="2">
    <location>
        <begin position="147"/>
        <end position="275"/>
    </location>
</feature>
<dbReference type="CDD" id="cd00121">
    <property type="entry name" value="MATH"/>
    <property type="match status" value="2"/>
</dbReference>
<gene>
    <name evidence="3" type="ORF">CJ030_MR4G020442</name>
</gene>
<dbReference type="OrthoDB" id="192247at2759"/>
<dbReference type="Gene3D" id="2.60.210.10">
    <property type="entry name" value="Apoptosis, Tumor Necrosis Factor Receptor Associated Protein 2, Chain A"/>
    <property type="match status" value="2"/>
</dbReference>
<dbReference type="EMBL" id="RXIC02000022">
    <property type="protein sequence ID" value="KAB1215728.1"/>
    <property type="molecule type" value="Genomic_DNA"/>
</dbReference>
<dbReference type="AlphaFoldDB" id="A0A6A1VW08"/>
<keyword evidence="3" id="KW-0378">Hydrolase</keyword>
<protein>
    <submittedName>
        <fullName evidence="3">Ubiquitin carboxyl-terminal hydrolase 12</fullName>
    </submittedName>
</protein>
<dbReference type="InterPro" id="IPR008974">
    <property type="entry name" value="TRAF-like"/>
</dbReference>
<evidence type="ECO:0000313" key="4">
    <source>
        <dbReference type="Proteomes" id="UP000516437"/>
    </source>
</evidence>
<comment type="caution">
    <text evidence="3">The sequence shown here is derived from an EMBL/GenBank/DDBJ whole genome shotgun (WGS) entry which is preliminary data.</text>
</comment>
<name>A0A6A1VW08_9ROSI</name>
<proteinExistence type="predicted"/>
<dbReference type="Pfam" id="PF22486">
    <property type="entry name" value="MATH_2"/>
    <property type="match status" value="2"/>
</dbReference>
<dbReference type="PANTHER" id="PTHR46162:SF55">
    <property type="entry name" value="MATH DOMAIN-CONTAINING PROTEIN"/>
    <property type="match status" value="1"/>
</dbReference>
<dbReference type="GO" id="GO:0016787">
    <property type="term" value="F:hydrolase activity"/>
    <property type="evidence" value="ECO:0007669"/>
    <property type="project" value="UniProtKB-KW"/>
</dbReference>
<keyword evidence="4" id="KW-1185">Reference proteome</keyword>
<dbReference type="Proteomes" id="UP000516437">
    <property type="component" value="Chromosome 4"/>
</dbReference>
<reference evidence="3 4" key="1">
    <citation type="journal article" date="2019" name="Plant Biotechnol. J.">
        <title>The red bayberry genome and genetic basis of sex determination.</title>
        <authorList>
            <person name="Jia H.M."/>
            <person name="Jia H.J."/>
            <person name="Cai Q.L."/>
            <person name="Wang Y."/>
            <person name="Zhao H.B."/>
            <person name="Yang W.F."/>
            <person name="Wang G.Y."/>
            <person name="Li Y.H."/>
            <person name="Zhan D.L."/>
            <person name="Shen Y.T."/>
            <person name="Niu Q.F."/>
            <person name="Chang L."/>
            <person name="Qiu J."/>
            <person name="Zhao L."/>
            <person name="Xie H.B."/>
            <person name="Fu W.Y."/>
            <person name="Jin J."/>
            <person name="Li X.W."/>
            <person name="Jiao Y."/>
            <person name="Zhou C.C."/>
            <person name="Tu T."/>
            <person name="Chai C.Y."/>
            <person name="Gao J.L."/>
            <person name="Fan L.J."/>
            <person name="van de Weg E."/>
            <person name="Wang J.Y."/>
            <person name="Gao Z.S."/>
        </authorList>
    </citation>
    <scope>NUCLEOTIDE SEQUENCE [LARGE SCALE GENOMIC DNA]</scope>
    <source>
        <tissue evidence="3">Leaves</tissue>
    </source>
</reference>
<keyword evidence="1" id="KW-0175">Coiled coil</keyword>